<name>A0AAW1VFI2_RUBAR</name>
<feature type="region of interest" description="Disordered" evidence="1">
    <location>
        <begin position="1"/>
        <end position="48"/>
    </location>
</feature>
<proteinExistence type="predicted"/>
<sequence>MRAPTWDGGLGVRHGRGGRHGKERHRDERAGAGGIDRQMGRGMAGLVGEHGGEWKTAAAADLVSSSHGCNAGVVDFSR</sequence>
<dbReference type="Proteomes" id="UP001457282">
    <property type="component" value="Unassembled WGS sequence"/>
</dbReference>
<keyword evidence="3" id="KW-1185">Reference proteome</keyword>
<reference evidence="2 3" key="1">
    <citation type="journal article" date="2023" name="G3 (Bethesda)">
        <title>A chromosome-length genome assembly and annotation of blackberry (Rubus argutus, cv. 'Hillquist').</title>
        <authorList>
            <person name="Bruna T."/>
            <person name="Aryal R."/>
            <person name="Dudchenko O."/>
            <person name="Sargent D.J."/>
            <person name="Mead D."/>
            <person name="Buti M."/>
            <person name="Cavallini A."/>
            <person name="Hytonen T."/>
            <person name="Andres J."/>
            <person name="Pham M."/>
            <person name="Weisz D."/>
            <person name="Mascagni F."/>
            <person name="Usai G."/>
            <person name="Natali L."/>
            <person name="Bassil N."/>
            <person name="Fernandez G.E."/>
            <person name="Lomsadze A."/>
            <person name="Armour M."/>
            <person name="Olukolu B."/>
            <person name="Poorten T."/>
            <person name="Britton C."/>
            <person name="Davik J."/>
            <person name="Ashrafi H."/>
            <person name="Aiden E.L."/>
            <person name="Borodovsky M."/>
            <person name="Worthington M."/>
        </authorList>
    </citation>
    <scope>NUCLEOTIDE SEQUENCE [LARGE SCALE GENOMIC DNA]</scope>
    <source>
        <strain evidence="2">PI 553951</strain>
    </source>
</reference>
<protein>
    <submittedName>
        <fullName evidence="2">Uncharacterized protein</fullName>
    </submittedName>
</protein>
<comment type="caution">
    <text evidence="2">The sequence shown here is derived from an EMBL/GenBank/DDBJ whole genome shotgun (WGS) entry which is preliminary data.</text>
</comment>
<gene>
    <name evidence="2" type="ORF">M0R45_001606</name>
</gene>
<evidence type="ECO:0000256" key="1">
    <source>
        <dbReference type="SAM" id="MobiDB-lite"/>
    </source>
</evidence>
<evidence type="ECO:0000313" key="3">
    <source>
        <dbReference type="Proteomes" id="UP001457282"/>
    </source>
</evidence>
<evidence type="ECO:0000313" key="2">
    <source>
        <dbReference type="EMBL" id="KAK9902367.1"/>
    </source>
</evidence>
<dbReference type="EMBL" id="JBEDUW010000258">
    <property type="protein sequence ID" value="KAK9902367.1"/>
    <property type="molecule type" value="Genomic_DNA"/>
</dbReference>
<dbReference type="AlphaFoldDB" id="A0AAW1VFI2"/>
<feature type="compositionally biased region" description="Basic residues" evidence="1">
    <location>
        <begin position="13"/>
        <end position="23"/>
    </location>
</feature>
<organism evidence="2 3">
    <name type="scientific">Rubus argutus</name>
    <name type="common">Southern blackberry</name>
    <dbReference type="NCBI Taxonomy" id="59490"/>
    <lineage>
        <taxon>Eukaryota</taxon>
        <taxon>Viridiplantae</taxon>
        <taxon>Streptophyta</taxon>
        <taxon>Embryophyta</taxon>
        <taxon>Tracheophyta</taxon>
        <taxon>Spermatophyta</taxon>
        <taxon>Magnoliopsida</taxon>
        <taxon>eudicotyledons</taxon>
        <taxon>Gunneridae</taxon>
        <taxon>Pentapetalae</taxon>
        <taxon>rosids</taxon>
        <taxon>fabids</taxon>
        <taxon>Rosales</taxon>
        <taxon>Rosaceae</taxon>
        <taxon>Rosoideae</taxon>
        <taxon>Rosoideae incertae sedis</taxon>
        <taxon>Rubus</taxon>
    </lineage>
</organism>
<accession>A0AAW1VFI2</accession>